<evidence type="ECO:0000313" key="1">
    <source>
        <dbReference type="EMBL" id="EUB54547.1"/>
    </source>
</evidence>
<name>W6U821_ECHGR</name>
<dbReference type="AlphaFoldDB" id="W6U821"/>
<organism evidence="1 2">
    <name type="scientific">Echinococcus granulosus</name>
    <name type="common">Hydatid tapeworm</name>
    <dbReference type="NCBI Taxonomy" id="6210"/>
    <lineage>
        <taxon>Eukaryota</taxon>
        <taxon>Metazoa</taxon>
        <taxon>Spiralia</taxon>
        <taxon>Lophotrochozoa</taxon>
        <taxon>Platyhelminthes</taxon>
        <taxon>Cestoda</taxon>
        <taxon>Eucestoda</taxon>
        <taxon>Cyclophyllidea</taxon>
        <taxon>Taeniidae</taxon>
        <taxon>Echinococcus</taxon>
        <taxon>Echinococcus granulosus group</taxon>
    </lineage>
</organism>
<dbReference type="RefSeq" id="XP_024345743.1">
    <property type="nucleotide sequence ID" value="XM_024499838.1"/>
</dbReference>
<keyword evidence="2" id="KW-1185">Reference proteome</keyword>
<sequence>MPLLAAFGQLYGKFRKDGMLAVHQYRGSIYIAFYANFGLWEIHYQSKLNITFQGGSTFISNQICTKFCKVHIVFESLLVSLQLNLFSEIFSLLMNNCSVHFGLVSSSNLKSSVQDLIIGAYIGYNSNNVGTNNEQSFGILTLKSLQEKKINSATKSQQLPTHSFLQREFLNRMKTVLTCCRNR</sequence>
<comment type="caution">
    <text evidence="1">The sequence shown here is derived from an EMBL/GenBank/DDBJ whole genome shotgun (WGS) entry which is preliminary data.</text>
</comment>
<dbReference type="EMBL" id="APAU02000238">
    <property type="protein sequence ID" value="EUB54547.1"/>
    <property type="molecule type" value="Genomic_DNA"/>
</dbReference>
<dbReference type="KEGG" id="egl:EGR_10589"/>
<reference evidence="1 2" key="1">
    <citation type="journal article" date="2013" name="Nat. Genet.">
        <title>The genome of the hydatid tapeworm Echinococcus granulosus.</title>
        <authorList>
            <person name="Zheng H."/>
            <person name="Zhang W."/>
            <person name="Zhang L."/>
            <person name="Zhang Z."/>
            <person name="Li J."/>
            <person name="Lu G."/>
            <person name="Zhu Y."/>
            <person name="Wang Y."/>
            <person name="Huang Y."/>
            <person name="Liu J."/>
            <person name="Kang H."/>
            <person name="Chen J."/>
            <person name="Wang L."/>
            <person name="Chen A."/>
            <person name="Yu S."/>
            <person name="Gao Z."/>
            <person name="Jin L."/>
            <person name="Gu W."/>
            <person name="Wang Z."/>
            <person name="Zhao L."/>
            <person name="Shi B."/>
            <person name="Wen H."/>
            <person name="Lin R."/>
            <person name="Jones M.K."/>
            <person name="Brejova B."/>
            <person name="Vinar T."/>
            <person name="Zhao G."/>
            <person name="McManus D.P."/>
            <person name="Chen Z."/>
            <person name="Zhou Y."/>
            <person name="Wang S."/>
        </authorList>
    </citation>
    <scope>NUCLEOTIDE SEQUENCE [LARGE SCALE GENOMIC DNA]</scope>
</reference>
<evidence type="ECO:0000313" key="2">
    <source>
        <dbReference type="Proteomes" id="UP000019149"/>
    </source>
</evidence>
<protein>
    <submittedName>
        <fullName evidence="1">Uncharacterized protein</fullName>
    </submittedName>
</protein>
<gene>
    <name evidence="1" type="ORF">EGR_10589</name>
</gene>
<proteinExistence type="predicted"/>
<dbReference type="GeneID" id="36346304"/>
<dbReference type="CTD" id="36346304"/>
<dbReference type="Proteomes" id="UP000019149">
    <property type="component" value="Unassembled WGS sequence"/>
</dbReference>
<accession>W6U821</accession>